<feature type="domain" description="CBS" evidence="2">
    <location>
        <begin position="119"/>
        <end position="175"/>
    </location>
</feature>
<feature type="domain" description="CBS" evidence="2">
    <location>
        <begin position="12"/>
        <end position="78"/>
    </location>
</feature>
<sequence length="178" mass="20049">MSEQAKDIREMVIPLERCPRLYDHQTLGDAIDLFALSPSPEDPVDLHLLLVLDQQNNLVGRLSRTDILRGLVPSLLGMRRGGSTSSWSNIEDPHLTCLYEDHALAECGGNRTRSVRSLMRPVDFTLSADTHILEAIVVLHRHNTSCVPVIDNRVVIGLLRFEELFHAMCNTWCTLPQD</sequence>
<evidence type="ECO:0000256" key="1">
    <source>
        <dbReference type="PROSITE-ProRule" id="PRU00703"/>
    </source>
</evidence>
<name>A0A3S3RPD2_9BACT</name>
<evidence type="ECO:0000313" key="4">
    <source>
        <dbReference type="Proteomes" id="UP000287853"/>
    </source>
</evidence>
<dbReference type="EMBL" id="MTKO01000092">
    <property type="protein sequence ID" value="RWX44576.1"/>
    <property type="molecule type" value="Genomic_DNA"/>
</dbReference>
<keyword evidence="4" id="KW-1185">Reference proteome</keyword>
<dbReference type="Pfam" id="PF00571">
    <property type="entry name" value="CBS"/>
    <property type="match status" value="2"/>
</dbReference>
<proteinExistence type="predicted"/>
<dbReference type="InterPro" id="IPR046342">
    <property type="entry name" value="CBS_dom_sf"/>
</dbReference>
<dbReference type="SUPFAM" id="SSF54631">
    <property type="entry name" value="CBS-domain pair"/>
    <property type="match status" value="1"/>
</dbReference>
<protein>
    <submittedName>
        <fullName evidence="3">CBS domain-containing protein</fullName>
    </submittedName>
</protein>
<dbReference type="Gene3D" id="3.10.580.10">
    <property type="entry name" value="CBS-domain"/>
    <property type="match status" value="1"/>
</dbReference>
<organism evidence="3 4">
    <name type="scientific">Candidatus Electrothrix aarhusensis</name>
    <dbReference type="NCBI Taxonomy" id="1859131"/>
    <lineage>
        <taxon>Bacteria</taxon>
        <taxon>Pseudomonadati</taxon>
        <taxon>Thermodesulfobacteriota</taxon>
        <taxon>Desulfobulbia</taxon>
        <taxon>Desulfobulbales</taxon>
        <taxon>Desulfobulbaceae</taxon>
        <taxon>Candidatus Electrothrix</taxon>
    </lineage>
</organism>
<reference evidence="3 4" key="1">
    <citation type="submission" date="2017-01" db="EMBL/GenBank/DDBJ databases">
        <title>The cable genome- insights into the physiology and evolution of filamentous bacteria capable of sulfide oxidation via long distance electron transfer.</title>
        <authorList>
            <person name="Schreiber L."/>
            <person name="Bjerg J.T."/>
            <person name="Boggild A."/>
            <person name="Van De Vossenberg J."/>
            <person name="Meysman F."/>
            <person name="Nielsen L.P."/>
            <person name="Schramm A."/>
            <person name="Kjeldsen K.U."/>
        </authorList>
    </citation>
    <scope>NUCLEOTIDE SEQUENCE [LARGE SCALE GENOMIC DNA]</scope>
    <source>
        <strain evidence="3">MCF</strain>
    </source>
</reference>
<evidence type="ECO:0000259" key="2">
    <source>
        <dbReference type="PROSITE" id="PS51371"/>
    </source>
</evidence>
<gene>
    <name evidence="3" type="ORF">H206_01490</name>
</gene>
<dbReference type="Proteomes" id="UP000287853">
    <property type="component" value="Unassembled WGS sequence"/>
</dbReference>
<dbReference type="PROSITE" id="PS51371">
    <property type="entry name" value="CBS"/>
    <property type="match status" value="2"/>
</dbReference>
<evidence type="ECO:0000313" key="3">
    <source>
        <dbReference type="EMBL" id="RWX44576.1"/>
    </source>
</evidence>
<keyword evidence="1" id="KW-0129">CBS domain</keyword>
<dbReference type="InterPro" id="IPR000644">
    <property type="entry name" value="CBS_dom"/>
</dbReference>
<comment type="caution">
    <text evidence="3">The sequence shown here is derived from an EMBL/GenBank/DDBJ whole genome shotgun (WGS) entry which is preliminary data.</text>
</comment>
<accession>A0A3S3RPD2</accession>
<dbReference type="AlphaFoldDB" id="A0A3S3RPD2"/>